<dbReference type="RefSeq" id="NP_504938.3">
    <property type="nucleotide sequence ID" value="NM_072537.4"/>
</dbReference>
<dbReference type="EMBL" id="BX284605">
    <property type="protein sequence ID" value="CCD62987.2"/>
    <property type="molecule type" value="Genomic_DNA"/>
</dbReference>
<dbReference type="GeneID" id="179137"/>
<dbReference type="FunCoup" id="O16447">
    <property type="interactions" value="82"/>
</dbReference>
<reference evidence="2 3" key="1">
    <citation type="journal article" date="1998" name="Science">
        <title>Genome sequence of the nematode C. elegans: a platform for investigating biology.</title>
        <authorList>
            <consortium name="The C. elegans sequencing consortium"/>
            <person name="Sulson J.E."/>
            <person name="Waterston R."/>
        </authorList>
    </citation>
    <scope>NUCLEOTIDE SEQUENCE [LARGE SCALE GENOMIC DNA]</scope>
    <source>
        <strain evidence="2 3">Bristol N2</strain>
    </source>
</reference>
<dbReference type="OrthoDB" id="5850281at2759"/>
<dbReference type="PaxDb" id="6239-C54F6.5"/>
<dbReference type="Proteomes" id="UP000001940">
    <property type="component" value="Chromosome V"/>
</dbReference>
<dbReference type="WormBase" id="C54F6.5">
    <property type="protein sequence ID" value="CE48232"/>
    <property type="gene ID" value="WBGene00016923"/>
</dbReference>
<dbReference type="OMA" id="CRNCKIS"/>
<accession>O16447</accession>
<keyword evidence="3" id="KW-1185">Reference proteome</keyword>
<dbReference type="UCSC" id="C54F6.5">
    <property type="organism name" value="c. elegans"/>
</dbReference>
<name>O16447_CAEEL</name>
<dbReference type="HOGENOM" id="CLU_3016168_0_0_1"/>
<dbReference type="KEGG" id="cel:CELE_C54F6.5"/>
<feature type="chain" id="PRO_5004157330" evidence="1">
    <location>
        <begin position="22"/>
        <end position="56"/>
    </location>
</feature>
<dbReference type="InParanoid" id="O16447"/>
<keyword evidence="1" id="KW-0732">Signal</keyword>
<evidence type="ECO:0000256" key="1">
    <source>
        <dbReference type="SAM" id="SignalP"/>
    </source>
</evidence>
<dbReference type="Bgee" id="WBGene00016923">
    <property type="expression patterns" value="Expressed in adult organism and 3 other cell types or tissues"/>
</dbReference>
<sequence length="56" mass="6107">MFTKTLLLLILIAFLAELATADFSCFLGNWFCDSVTCRNCKISSCLTGDCVCSVCT</sequence>
<gene>
    <name evidence="2 4" type="ORF">C54F6.5</name>
    <name evidence="2" type="ORF">CELE_C54F6.5</name>
</gene>
<organism evidence="2 3">
    <name type="scientific">Caenorhabditis elegans</name>
    <dbReference type="NCBI Taxonomy" id="6239"/>
    <lineage>
        <taxon>Eukaryota</taxon>
        <taxon>Metazoa</taxon>
        <taxon>Ecdysozoa</taxon>
        <taxon>Nematoda</taxon>
        <taxon>Chromadorea</taxon>
        <taxon>Rhabditida</taxon>
        <taxon>Rhabditina</taxon>
        <taxon>Rhabditomorpha</taxon>
        <taxon>Rhabditoidea</taxon>
        <taxon>Rhabditidae</taxon>
        <taxon>Peloderinae</taxon>
        <taxon>Caenorhabditis</taxon>
    </lineage>
</organism>
<dbReference type="AlphaFoldDB" id="O16447"/>
<dbReference type="STRING" id="6239.C54F6.5.1"/>
<evidence type="ECO:0000313" key="4">
    <source>
        <dbReference type="WormBase" id="C54F6.5"/>
    </source>
</evidence>
<feature type="signal peptide" evidence="1">
    <location>
        <begin position="1"/>
        <end position="21"/>
    </location>
</feature>
<evidence type="ECO:0000313" key="3">
    <source>
        <dbReference type="Proteomes" id="UP000001940"/>
    </source>
</evidence>
<dbReference type="PeptideAtlas" id="O16447"/>
<proteinExistence type="predicted"/>
<dbReference type="AGR" id="WB:WBGene00016923"/>
<evidence type="ECO:0000313" key="2">
    <source>
        <dbReference type="EMBL" id="CCD62987.2"/>
    </source>
</evidence>
<dbReference type="CTD" id="179137"/>
<protein>
    <submittedName>
        <fullName evidence="2">UPF0506 domain-containing protein</fullName>
    </submittedName>
</protein>